<feature type="domain" description="RNase H type-1" evidence="1">
    <location>
        <begin position="251"/>
        <end position="380"/>
    </location>
</feature>
<dbReference type="InterPro" id="IPR044730">
    <property type="entry name" value="RNase_H-like_dom_plant"/>
</dbReference>
<organism evidence="2 3">
    <name type="scientific">Solanum pinnatisectum</name>
    <name type="common">tansyleaf nightshade</name>
    <dbReference type="NCBI Taxonomy" id="50273"/>
    <lineage>
        <taxon>Eukaryota</taxon>
        <taxon>Viridiplantae</taxon>
        <taxon>Streptophyta</taxon>
        <taxon>Embryophyta</taxon>
        <taxon>Tracheophyta</taxon>
        <taxon>Spermatophyta</taxon>
        <taxon>Magnoliopsida</taxon>
        <taxon>eudicotyledons</taxon>
        <taxon>Gunneridae</taxon>
        <taxon>Pentapetalae</taxon>
        <taxon>asterids</taxon>
        <taxon>lamiids</taxon>
        <taxon>Solanales</taxon>
        <taxon>Solanaceae</taxon>
        <taxon>Solanoideae</taxon>
        <taxon>Solaneae</taxon>
        <taxon>Solanum</taxon>
    </lineage>
</organism>
<protein>
    <recommendedName>
        <fullName evidence="1">RNase H type-1 domain-containing protein</fullName>
    </recommendedName>
</protein>
<dbReference type="PROSITE" id="PS50879">
    <property type="entry name" value="RNASE_H_1"/>
    <property type="match status" value="1"/>
</dbReference>
<dbReference type="GO" id="GO:0004523">
    <property type="term" value="F:RNA-DNA hybrid ribonuclease activity"/>
    <property type="evidence" value="ECO:0007669"/>
    <property type="project" value="InterPro"/>
</dbReference>
<dbReference type="InterPro" id="IPR002156">
    <property type="entry name" value="RNaseH_domain"/>
</dbReference>
<dbReference type="SUPFAM" id="SSF53098">
    <property type="entry name" value="Ribonuclease H-like"/>
    <property type="match status" value="1"/>
</dbReference>
<name>A0AAV9L4Q2_9SOLN</name>
<dbReference type="CDD" id="cd06222">
    <property type="entry name" value="RNase_H_like"/>
    <property type="match status" value="1"/>
</dbReference>
<dbReference type="Proteomes" id="UP001311915">
    <property type="component" value="Unassembled WGS sequence"/>
</dbReference>
<dbReference type="PANTHER" id="PTHR47723:SF24">
    <property type="entry name" value="RNASE H TYPE-1 DOMAIN-CONTAINING PROTEIN"/>
    <property type="match status" value="1"/>
</dbReference>
<evidence type="ECO:0000259" key="1">
    <source>
        <dbReference type="PROSITE" id="PS50879"/>
    </source>
</evidence>
<dbReference type="Pfam" id="PF13456">
    <property type="entry name" value="RVT_3"/>
    <property type="match status" value="1"/>
</dbReference>
<dbReference type="InterPro" id="IPR012337">
    <property type="entry name" value="RNaseH-like_sf"/>
</dbReference>
<sequence>MRNKYCKTTNQNLVMWKVGGGGSQVWKKMLQARELIEHQIVWQTRNGSASLWHDNWTGLGDLYTITRDDFKWDETYVKVADLATQGEWNVDILNDILPSDLVERILCHIKPPKERCPSRYWCCDKPDQETRSHVFLKSDFANRIWSYFCSFAGLNITGLQLREVIMLWSGANIKPDQKSFYRAMPSFIIWELWKRRNNKKHEGKNISLPRVIHNVTRNMFMLTKVRRPSMQSRGSWTEILKAMEDYRPRVKGGLNIYNTDGASKENPGVSSYAFCLRNERGDIMYVEGACMENTTNTVAEAKAILEASKHCKKSHYNQAIIQPDSMLMCKVLEGKWATPWINTDLVEEIKTILKDIQHTFHHIMREGNQLADYLANKVIEKGTCRYEDFNSLEPDGRRILNSDKSQTPYIRISPLRR</sequence>
<dbReference type="InterPro" id="IPR053151">
    <property type="entry name" value="RNase_H-like"/>
</dbReference>
<keyword evidence="3" id="KW-1185">Reference proteome</keyword>
<evidence type="ECO:0000313" key="2">
    <source>
        <dbReference type="EMBL" id="KAK4719880.1"/>
    </source>
</evidence>
<accession>A0AAV9L4Q2</accession>
<evidence type="ECO:0000313" key="3">
    <source>
        <dbReference type="Proteomes" id="UP001311915"/>
    </source>
</evidence>
<reference evidence="2 3" key="1">
    <citation type="submission" date="2023-10" db="EMBL/GenBank/DDBJ databases">
        <title>Genome-Wide Identification Analysis in wild type Solanum Pinnatisectum Reveals Some Genes Defensing Phytophthora Infestans.</title>
        <authorList>
            <person name="Sun C."/>
        </authorList>
    </citation>
    <scope>NUCLEOTIDE SEQUENCE [LARGE SCALE GENOMIC DNA]</scope>
    <source>
        <strain evidence="2">LQN</strain>
        <tissue evidence="2">Leaf</tissue>
    </source>
</reference>
<gene>
    <name evidence="2" type="ORF">R3W88_018218</name>
</gene>
<comment type="caution">
    <text evidence="2">The sequence shown here is derived from an EMBL/GenBank/DDBJ whole genome shotgun (WGS) entry which is preliminary data.</text>
</comment>
<dbReference type="GO" id="GO:0003676">
    <property type="term" value="F:nucleic acid binding"/>
    <property type="evidence" value="ECO:0007669"/>
    <property type="project" value="InterPro"/>
</dbReference>
<dbReference type="Gene3D" id="3.30.420.10">
    <property type="entry name" value="Ribonuclease H-like superfamily/Ribonuclease H"/>
    <property type="match status" value="1"/>
</dbReference>
<dbReference type="InterPro" id="IPR036397">
    <property type="entry name" value="RNaseH_sf"/>
</dbReference>
<dbReference type="AlphaFoldDB" id="A0AAV9L4Q2"/>
<dbReference type="EMBL" id="JAWPEI010000008">
    <property type="protein sequence ID" value="KAK4719880.1"/>
    <property type="molecule type" value="Genomic_DNA"/>
</dbReference>
<proteinExistence type="predicted"/>
<dbReference type="PANTHER" id="PTHR47723">
    <property type="entry name" value="OS05G0353850 PROTEIN"/>
    <property type="match status" value="1"/>
</dbReference>